<evidence type="ECO:0008006" key="3">
    <source>
        <dbReference type="Google" id="ProtNLM"/>
    </source>
</evidence>
<proteinExistence type="predicted"/>
<dbReference type="STRING" id="1618993.UX09_C0037G0012"/>
<evidence type="ECO:0000313" key="1">
    <source>
        <dbReference type="EMBL" id="KKU06966.1"/>
    </source>
</evidence>
<reference evidence="1 2" key="1">
    <citation type="journal article" date="2015" name="Nature">
        <title>rRNA introns, odd ribosomes, and small enigmatic genomes across a large radiation of phyla.</title>
        <authorList>
            <person name="Brown C.T."/>
            <person name="Hug L.A."/>
            <person name="Thomas B.C."/>
            <person name="Sharon I."/>
            <person name="Castelle C.J."/>
            <person name="Singh A."/>
            <person name="Wilkins M.J."/>
            <person name="Williams K.H."/>
            <person name="Banfield J.F."/>
        </authorList>
    </citation>
    <scope>NUCLEOTIDE SEQUENCE [LARGE SCALE GENOMIC DNA]</scope>
</reference>
<dbReference type="AlphaFoldDB" id="A0A0G1MF62"/>
<organism evidence="1 2">
    <name type="scientific">Candidatus Uhrbacteria bacterium GW2011_GWE2_45_35</name>
    <dbReference type="NCBI Taxonomy" id="1618993"/>
    <lineage>
        <taxon>Bacteria</taxon>
        <taxon>Candidatus Uhriibacteriota</taxon>
    </lineage>
</organism>
<protein>
    <recommendedName>
        <fullName evidence="3">Lipoprotein</fullName>
    </recommendedName>
</protein>
<comment type="caution">
    <text evidence="1">The sequence shown here is derived from an EMBL/GenBank/DDBJ whole genome shotgun (WGS) entry which is preliminary data.</text>
</comment>
<evidence type="ECO:0000313" key="2">
    <source>
        <dbReference type="Proteomes" id="UP000034354"/>
    </source>
</evidence>
<dbReference type="PROSITE" id="PS51257">
    <property type="entry name" value="PROKAR_LIPOPROTEIN"/>
    <property type="match status" value="1"/>
</dbReference>
<dbReference type="EMBL" id="LCKW01000037">
    <property type="protein sequence ID" value="KKU06966.1"/>
    <property type="molecule type" value="Genomic_DNA"/>
</dbReference>
<accession>A0A0G1MF62</accession>
<name>A0A0G1MF62_9BACT</name>
<sequence>MKKLFFIFPILLIVSGCGWFGVSDNEVYNSDSSCLDSCAQKLSMICSEDVSMTCTSICQEQDGDIRNCLMGLENCEDLVEHSLTCYSASANGLIDDPLSDNSNQAPNCQSVCLKYQTCASYGEDVTASDLQEAYDSCLVECPSWSVAGLVCMDEKEIKAPLDCMQLSVCGAQEYKY</sequence>
<gene>
    <name evidence="1" type="ORF">UX09_C0037G0012</name>
</gene>
<dbReference type="Proteomes" id="UP000034354">
    <property type="component" value="Unassembled WGS sequence"/>
</dbReference>